<keyword evidence="4" id="KW-0051">Antiviral defense</keyword>
<comment type="subcellular location">
    <subcellularLocation>
        <location evidence="1">Cytoplasm</location>
    </subcellularLocation>
</comment>
<evidence type="ECO:0000256" key="4">
    <source>
        <dbReference type="ARBA" id="ARBA00023118"/>
    </source>
</evidence>
<keyword evidence="3" id="KW-0963">Cytoplasm</keyword>
<name>A0A0B6X0V2_9BACT</name>
<dbReference type="Pfam" id="PF09701">
    <property type="entry name" value="Cas_Cmr5"/>
    <property type="match status" value="1"/>
</dbReference>
<dbReference type="CDD" id="cd09749">
    <property type="entry name" value="Cmr5_III-B"/>
    <property type="match status" value="1"/>
</dbReference>
<keyword evidence="7" id="KW-1185">Reference proteome</keyword>
<evidence type="ECO:0000313" key="6">
    <source>
        <dbReference type="EMBL" id="CDM67158.1"/>
    </source>
</evidence>
<evidence type="ECO:0000256" key="1">
    <source>
        <dbReference type="ARBA" id="ARBA00004496"/>
    </source>
</evidence>
<dbReference type="InterPro" id="IPR010160">
    <property type="entry name" value="CRISPR-assoc_prot_Cmr5"/>
</dbReference>
<dbReference type="RefSeq" id="WP_041979407.1">
    <property type="nucleotide sequence ID" value="NZ_CBXV010000009.1"/>
</dbReference>
<dbReference type="Gene3D" id="1.10.520.30">
    <property type="entry name" value="AF1862-like domain"/>
    <property type="match status" value="1"/>
</dbReference>
<proteinExistence type="inferred from homology"/>
<evidence type="ECO:0000256" key="3">
    <source>
        <dbReference type="ARBA" id="ARBA00022490"/>
    </source>
</evidence>
<dbReference type="InterPro" id="IPR023101">
    <property type="entry name" value="AF1862-like_dom_sf"/>
</dbReference>
<reference evidence="6 7" key="2">
    <citation type="submission" date="2015-01" db="EMBL/GenBank/DDBJ databases">
        <title>Complete genome sequence of Pyrinomonas methylaliphatogenes type strain K22T.</title>
        <authorList>
            <person name="Lee K.C.Y."/>
            <person name="Power J.F."/>
            <person name="Dunfield P.F."/>
            <person name="Morgan X.C."/>
            <person name="Huttenhower C."/>
            <person name="Stott M.B."/>
        </authorList>
    </citation>
    <scope>NUCLEOTIDE SEQUENCE [LARGE SCALE GENOMIC DNA]</scope>
    <source>
        <strain evidence="6 7">K22</strain>
    </source>
</reference>
<evidence type="ECO:0000256" key="2">
    <source>
        <dbReference type="ARBA" id="ARBA00006161"/>
    </source>
</evidence>
<dbReference type="SUPFAM" id="SSF158568">
    <property type="entry name" value="AF1862-like"/>
    <property type="match status" value="1"/>
</dbReference>
<protein>
    <recommendedName>
        <fullName evidence="5">CRISPR type III-B/RAMP module-associated protein Cmr5</fullName>
    </recommendedName>
</protein>
<evidence type="ECO:0000313" key="7">
    <source>
        <dbReference type="Proteomes" id="UP000031518"/>
    </source>
</evidence>
<dbReference type="NCBIfam" id="TIGR01881">
    <property type="entry name" value="cas_Cmr5"/>
    <property type="match status" value="1"/>
</dbReference>
<dbReference type="Proteomes" id="UP000031518">
    <property type="component" value="Unassembled WGS sequence"/>
</dbReference>
<dbReference type="AlphaFoldDB" id="A0A0B6X0V2"/>
<gene>
    <name evidence="6" type="ORF">PYK22_03207</name>
</gene>
<sequence>MSAKSLQKTLEQERAQRAWVCVQEVTNQPQDFKKKYGSLARKVPMLVLTNGLGQTLAFLLSKAKRHEPENKRSVEAKAHDLLFTHLSNWVLEQVAPGTGTGNQDLLQWVLANDSVAYRRATKEALAFLNWLKRFAEAELPTEEE</sequence>
<dbReference type="OrthoDB" id="1716617at2"/>
<dbReference type="EMBL" id="CBXV010000009">
    <property type="protein sequence ID" value="CDM67158.1"/>
    <property type="molecule type" value="Genomic_DNA"/>
</dbReference>
<evidence type="ECO:0000256" key="5">
    <source>
        <dbReference type="ARBA" id="ARBA00030001"/>
    </source>
</evidence>
<accession>A0A0B6X0V2</accession>
<comment type="similarity">
    <text evidence="2">Belongs to the CRISPR system Cmr5 family.</text>
</comment>
<organism evidence="6 7">
    <name type="scientific">Pyrinomonas methylaliphatogenes</name>
    <dbReference type="NCBI Taxonomy" id="454194"/>
    <lineage>
        <taxon>Bacteria</taxon>
        <taxon>Pseudomonadati</taxon>
        <taxon>Acidobacteriota</taxon>
        <taxon>Blastocatellia</taxon>
        <taxon>Blastocatellales</taxon>
        <taxon>Pyrinomonadaceae</taxon>
        <taxon>Pyrinomonas</taxon>
    </lineage>
</organism>
<dbReference type="GO" id="GO:0051607">
    <property type="term" value="P:defense response to virus"/>
    <property type="evidence" value="ECO:0007669"/>
    <property type="project" value="UniProtKB-KW"/>
</dbReference>
<dbReference type="STRING" id="454194.PYK22_03207"/>
<reference evidence="6 7" key="1">
    <citation type="submission" date="2013-12" db="EMBL/GenBank/DDBJ databases">
        <authorList>
            <person name="Stott M."/>
        </authorList>
    </citation>
    <scope>NUCLEOTIDE SEQUENCE [LARGE SCALE GENOMIC DNA]</scope>
    <source>
        <strain evidence="6 7">K22</strain>
    </source>
</reference>
<dbReference type="GO" id="GO:0005737">
    <property type="term" value="C:cytoplasm"/>
    <property type="evidence" value="ECO:0007669"/>
    <property type="project" value="UniProtKB-SubCell"/>
</dbReference>